<dbReference type="STRING" id="118060.ATZ35_08275"/>
<protein>
    <recommendedName>
        <fullName evidence="5">Signal peptidase I</fullName>
        <ecNumber evidence="5">3.4.21.89</ecNumber>
    </recommendedName>
</protein>
<dbReference type="KEGG" id="erx:ATZ35_08275"/>
<dbReference type="GO" id="GO:0004252">
    <property type="term" value="F:serine-type endopeptidase activity"/>
    <property type="evidence" value="ECO:0007669"/>
    <property type="project" value="UniProtKB-UniRule"/>
</dbReference>
<dbReference type="PANTHER" id="PTHR10806">
    <property type="entry name" value="SIGNAL PEPTIDASE COMPLEX CATALYTIC SUBUNIT SEC11"/>
    <property type="match status" value="1"/>
</dbReference>
<dbReference type="RefSeq" id="WP_208930354.1">
    <property type="nucleotide sequence ID" value="NZ_CP013655.1"/>
</dbReference>
<dbReference type="GO" id="GO:0006465">
    <property type="term" value="P:signal peptide processing"/>
    <property type="evidence" value="ECO:0007669"/>
    <property type="project" value="UniProtKB-UniRule"/>
</dbReference>
<evidence type="ECO:0000313" key="8">
    <source>
        <dbReference type="EMBL" id="ALS37154.1"/>
    </source>
</evidence>
<keyword evidence="2 7" id="KW-0812">Transmembrane</keyword>
<feature type="compositionally biased region" description="Basic residues" evidence="6">
    <location>
        <begin position="1"/>
        <end position="11"/>
    </location>
</feature>
<dbReference type="EMBL" id="CP013655">
    <property type="protein sequence ID" value="ALS37154.1"/>
    <property type="molecule type" value="Genomic_DNA"/>
</dbReference>
<evidence type="ECO:0000313" key="9">
    <source>
        <dbReference type="Proteomes" id="UP000067523"/>
    </source>
</evidence>
<feature type="transmembrane region" description="Helical" evidence="7">
    <location>
        <begin position="84"/>
        <end position="103"/>
    </location>
</feature>
<accession>A0A0U2NQL8</accession>
<feature type="compositionally biased region" description="Basic residues" evidence="6">
    <location>
        <begin position="44"/>
        <end position="74"/>
    </location>
</feature>
<proteinExistence type="predicted"/>
<evidence type="ECO:0000256" key="2">
    <source>
        <dbReference type="ARBA" id="ARBA00022692"/>
    </source>
</evidence>
<keyword evidence="9" id="KW-1185">Reference proteome</keyword>
<dbReference type="InterPro" id="IPR019533">
    <property type="entry name" value="Peptidase_S26"/>
</dbReference>
<comment type="subcellular location">
    <subcellularLocation>
        <location evidence="1">Membrane</location>
    </subcellularLocation>
</comment>
<dbReference type="InterPro" id="IPR036286">
    <property type="entry name" value="LexA/Signal_pep-like_sf"/>
</dbReference>
<evidence type="ECO:0000256" key="6">
    <source>
        <dbReference type="SAM" id="MobiDB-lite"/>
    </source>
</evidence>
<dbReference type="PANTHER" id="PTHR10806:SF6">
    <property type="entry name" value="SIGNAL PEPTIDASE COMPLEX CATALYTIC SUBUNIT SEC11"/>
    <property type="match status" value="1"/>
</dbReference>
<dbReference type="EC" id="3.4.21.89" evidence="5"/>
<feature type="region of interest" description="Disordered" evidence="6">
    <location>
        <begin position="1"/>
        <end position="74"/>
    </location>
</feature>
<gene>
    <name evidence="8" type="ORF">ATZ35_08275</name>
</gene>
<evidence type="ECO:0000256" key="3">
    <source>
        <dbReference type="ARBA" id="ARBA00022989"/>
    </source>
</evidence>
<dbReference type="SUPFAM" id="SSF51306">
    <property type="entry name" value="LexA/Signal peptidase"/>
    <property type="match status" value="1"/>
</dbReference>
<feature type="transmembrane region" description="Helical" evidence="7">
    <location>
        <begin position="229"/>
        <end position="250"/>
    </location>
</feature>
<evidence type="ECO:0000256" key="1">
    <source>
        <dbReference type="ARBA" id="ARBA00004370"/>
    </source>
</evidence>
<reference evidence="9" key="1">
    <citation type="submission" date="2015-12" db="EMBL/GenBank/DDBJ databases">
        <authorList>
            <person name="Lauer A."/>
            <person name="Humrighouse B."/>
            <person name="Loparev V."/>
            <person name="Shewmaker P.L."/>
            <person name="Whitney A.M."/>
            <person name="McLaughlin R.W."/>
        </authorList>
    </citation>
    <scope>NUCLEOTIDE SEQUENCE [LARGE SCALE GENOMIC DNA]</scope>
    <source>
        <strain evidence="9">LMG 26678</strain>
    </source>
</reference>
<keyword evidence="4 7" id="KW-0472">Membrane</keyword>
<organism evidence="8 9">
    <name type="scientific">Enterococcus rotai</name>
    <dbReference type="NCBI Taxonomy" id="118060"/>
    <lineage>
        <taxon>Bacteria</taxon>
        <taxon>Bacillati</taxon>
        <taxon>Bacillota</taxon>
        <taxon>Bacilli</taxon>
        <taxon>Lactobacillales</taxon>
        <taxon>Enterococcaceae</taxon>
        <taxon>Enterococcus</taxon>
    </lineage>
</organism>
<sequence length="253" mass="29268">MKQQRVKRHRNSSLDEQPRKKKPSSNSKRTQKKQPYDKSSVGGKNRRRTRQPSKQKPQKKKQQLKMQKNRSSPKNKMLKNVLDLLFYIITLGLICMSILFAFSDDQNKTILGYRIFNVLTNSMAPNERDQKQGGFYAGDVIIVKDIQGNTAKEGEVITYRPSMKSEAFLTHRVIKKLDHLNETKGTYYVTKGDNNDTEDLPISEKQVVGKKILVFPKIGTILKFIRKNFIVSIIFMLSVFGFILVIKMYVFSK</sequence>
<evidence type="ECO:0000256" key="5">
    <source>
        <dbReference type="NCBIfam" id="TIGR02228"/>
    </source>
</evidence>
<dbReference type="GO" id="GO:0009003">
    <property type="term" value="F:signal peptidase activity"/>
    <property type="evidence" value="ECO:0007669"/>
    <property type="project" value="UniProtKB-EC"/>
</dbReference>
<dbReference type="InterPro" id="IPR001733">
    <property type="entry name" value="Peptidase_S26B"/>
</dbReference>
<dbReference type="Proteomes" id="UP000067523">
    <property type="component" value="Chromosome"/>
</dbReference>
<dbReference type="CDD" id="cd06530">
    <property type="entry name" value="S26_SPase_I"/>
    <property type="match status" value="1"/>
</dbReference>
<evidence type="ECO:0000256" key="4">
    <source>
        <dbReference type="ARBA" id="ARBA00023136"/>
    </source>
</evidence>
<keyword evidence="3 7" id="KW-1133">Transmembrane helix</keyword>
<evidence type="ECO:0000256" key="7">
    <source>
        <dbReference type="SAM" id="Phobius"/>
    </source>
</evidence>
<dbReference type="GO" id="GO:0016020">
    <property type="term" value="C:membrane"/>
    <property type="evidence" value="ECO:0007669"/>
    <property type="project" value="UniProtKB-SubCell"/>
</dbReference>
<name>A0A0U2NQL8_9ENTE</name>
<dbReference type="AlphaFoldDB" id="A0A0U2NQL8"/>
<dbReference type="NCBIfam" id="TIGR02228">
    <property type="entry name" value="sigpep_I_arch"/>
    <property type="match status" value="1"/>
</dbReference>